<name>A0A0C3DRP3_9AGAM</name>
<dbReference type="GO" id="GO:0005525">
    <property type="term" value="F:GTP binding"/>
    <property type="evidence" value="ECO:0007669"/>
    <property type="project" value="UniProtKB-KW"/>
</dbReference>
<evidence type="ECO:0000256" key="1">
    <source>
        <dbReference type="ARBA" id="ARBA00009636"/>
    </source>
</evidence>
<protein>
    <submittedName>
        <fullName evidence="5">Uncharacterized protein</fullName>
    </submittedName>
</protein>
<dbReference type="HOGENOM" id="CLU_2216278_0_0_1"/>
<comment type="similarity">
    <text evidence="1">Belongs to the tubulin family.</text>
</comment>
<evidence type="ECO:0000313" key="5">
    <source>
        <dbReference type="EMBL" id="KIM58879.1"/>
    </source>
</evidence>
<keyword evidence="6" id="KW-1185">Reference proteome</keyword>
<sequence length="107" mass="11511">LYYNEIGSNKHVPRAVLVDIDVGTVDSVRSGPLGECFTRLPYIFTPSIVQLCPDYTESVALANSVLRKEAEGVDCLQGFQITHSLGDAGAGMGTLLMLKIRDGPEAQ</sequence>
<dbReference type="Proteomes" id="UP000053989">
    <property type="component" value="Unassembled WGS sequence"/>
</dbReference>
<evidence type="ECO:0000256" key="2">
    <source>
        <dbReference type="ARBA" id="ARBA00022701"/>
    </source>
</evidence>
<dbReference type="OrthoDB" id="3043255at2759"/>
<keyword evidence="2" id="KW-0493">Microtubule</keyword>
<evidence type="ECO:0000313" key="6">
    <source>
        <dbReference type="Proteomes" id="UP000053989"/>
    </source>
</evidence>
<dbReference type="GO" id="GO:0005874">
    <property type="term" value="C:microtubule"/>
    <property type="evidence" value="ECO:0007669"/>
    <property type="project" value="UniProtKB-KW"/>
</dbReference>
<dbReference type="STRING" id="1036808.A0A0C3DRP3"/>
<organism evidence="5 6">
    <name type="scientific">Scleroderma citrinum Foug A</name>
    <dbReference type="NCBI Taxonomy" id="1036808"/>
    <lineage>
        <taxon>Eukaryota</taxon>
        <taxon>Fungi</taxon>
        <taxon>Dikarya</taxon>
        <taxon>Basidiomycota</taxon>
        <taxon>Agaricomycotina</taxon>
        <taxon>Agaricomycetes</taxon>
        <taxon>Agaricomycetidae</taxon>
        <taxon>Boletales</taxon>
        <taxon>Sclerodermatineae</taxon>
        <taxon>Sclerodermataceae</taxon>
        <taxon>Scleroderma</taxon>
    </lineage>
</organism>
<dbReference type="EMBL" id="KN822080">
    <property type="protein sequence ID" value="KIM58879.1"/>
    <property type="molecule type" value="Genomic_DNA"/>
</dbReference>
<dbReference type="Gene3D" id="3.40.50.1440">
    <property type="entry name" value="Tubulin/FtsZ, GTPase domain"/>
    <property type="match status" value="1"/>
</dbReference>
<dbReference type="GO" id="GO:0007017">
    <property type="term" value="P:microtubule-based process"/>
    <property type="evidence" value="ECO:0007669"/>
    <property type="project" value="InterPro"/>
</dbReference>
<dbReference type="PRINTS" id="PR01161">
    <property type="entry name" value="TUBULIN"/>
</dbReference>
<dbReference type="PANTHER" id="PTHR11588">
    <property type="entry name" value="TUBULIN"/>
    <property type="match status" value="1"/>
</dbReference>
<feature type="non-terminal residue" evidence="5">
    <location>
        <position position="1"/>
    </location>
</feature>
<keyword evidence="3" id="KW-0547">Nucleotide-binding</keyword>
<reference evidence="6" key="2">
    <citation type="submission" date="2015-01" db="EMBL/GenBank/DDBJ databases">
        <title>Evolutionary Origins and Diversification of the Mycorrhizal Mutualists.</title>
        <authorList>
            <consortium name="DOE Joint Genome Institute"/>
            <consortium name="Mycorrhizal Genomics Consortium"/>
            <person name="Kohler A."/>
            <person name="Kuo A."/>
            <person name="Nagy L.G."/>
            <person name="Floudas D."/>
            <person name="Copeland A."/>
            <person name="Barry K.W."/>
            <person name="Cichocki N."/>
            <person name="Veneault-Fourrey C."/>
            <person name="LaButti K."/>
            <person name="Lindquist E.A."/>
            <person name="Lipzen A."/>
            <person name="Lundell T."/>
            <person name="Morin E."/>
            <person name="Murat C."/>
            <person name="Riley R."/>
            <person name="Ohm R."/>
            <person name="Sun H."/>
            <person name="Tunlid A."/>
            <person name="Henrissat B."/>
            <person name="Grigoriev I.V."/>
            <person name="Hibbett D.S."/>
            <person name="Martin F."/>
        </authorList>
    </citation>
    <scope>NUCLEOTIDE SEQUENCE [LARGE SCALE GENOMIC DNA]</scope>
    <source>
        <strain evidence="6">Foug A</strain>
    </source>
</reference>
<dbReference type="InParanoid" id="A0A0C3DRP3"/>
<accession>A0A0C3DRP3</accession>
<proteinExistence type="inferred from homology"/>
<reference evidence="5 6" key="1">
    <citation type="submission" date="2014-04" db="EMBL/GenBank/DDBJ databases">
        <authorList>
            <consortium name="DOE Joint Genome Institute"/>
            <person name="Kuo A."/>
            <person name="Kohler A."/>
            <person name="Nagy L.G."/>
            <person name="Floudas D."/>
            <person name="Copeland A."/>
            <person name="Barry K.W."/>
            <person name="Cichocki N."/>
            <person name="Veneault-Fourrey C."/>
            <person name="LaButti K."/>
            <person name="Lindquist E.A."/>
            <person name="Lipzen A."/>
            <person name="Lundell T."/>
            <person name="Morin E."/>
            <person name="Murat C."/>
            <person name="Sun H."/>
            <person name="Tunlid A."/>
            <person name="Henrissat B."/>
            <person name="Grigoriev I.V."/>
            <person name="Hibbett D.S."/>
            <person name="Martin F."/>
            <person name="Nordberg H.P."/>
            <person name="Cantor M.N."/>
            <person name="Hua S.X."/>
        </authorList>
    </citation>
    <scope>NUCLEOTIDE SEQUENCE [LARGE SCALE GENOMIC DNA]</scope>
    <source>
        <strain evidence="5 6">Foug A</strain>
    </source>
</reference>
<dbReference type="InterPro" id="IPR000217">
    <property type="entry name" value="Tubulin"/>
</dbReference>
<dbReference type="AlphaFoldDB" id="A0A0C3DRP3"/>
<evidence type="ECO:0000256" key="4">
    <source>
        <dbReference type="ARBA" id="ARBA00023134"/>
    </source>
</evidence>
<gene>
    <name evidence="5" type="ORF">SCLCIDRAFT_127255</name>
</gene>
<keyword evidence="4" id="KW-0342">GTP-binding</keyword>
<evidence type="ECO:0000256" key="3">
    <source>
        <dbReference type="ARBA" id="ARBA00022741"/>
    </source>
</evidence>
<dbReference type="SUPFAM" id="SSF52490">
    <property type="entry name" value="Tubulin nucleotide-binding domain-like"/>
    <property type="match status" value="1"/>
</dbReference>
<dbReference type="InterPro" id="IPR036525">
    <property type="entry name" value="Tubulin/FtsZ_GTPase_sf"/>
</dbReference>